<evidence type="ECO:0000256" key="1">
    <source>
        <dbReference type="SAM" id="MobiDB-lite"/>
    </source>
</evidence>
<reference evidence="2 3" key="1">
    <citation type="submission" date="2018-02" db="EMBL/GenBank/DDBJ databases">
        <authorList>
            <person name="Alam S."/>
            <person name="Brenner L."/>
            <person name="Nol-Bernardino P."/>
            <person name="Laskow J."/>
            <person name="Ma X."/>
            <person name="Miikeda A."/>
            <person name="Rojas C."/>
            <person name="Shen J."/>
            <person name="Sukhina A."/>
            <person name="Walas N."/>
            <person name="Wei W."/>
            <person name="Wentworth S."/>
            <person name="Freise A."/>
            <person name="Ibarra X."/>
            <person name="Reddi K."/>
            <person name="Moberg-Parker J."/>
            <person name="Garlena R.A."/>
            <person name="Russell D.A."/>
            <person name="Pope W.H."/>
            <person name="Jacobs-Sera D."/>
            <person name="Hendrix R.W."/>
            <person name="Hatfull G.F."/>
        </authorList>
    </citation>
    <scope>NUCLEOTIDE SEQUENCE [LARGE SCALE GENOMIC DNA]</scope>
</reference>
<protein>
    <submittedName>
        <fullName evidence="2">Uncharacterized protein</fullName>
    </submittedName>
</protein>
<gene>
    <name evidence="2" type="primary">83</name>
    <name evidence="2" type="ORF">SEA_PAOLA_83</name>
</gene>
<evidence type="ECO:0000313" key="2">
    <source>
        <dbReference type="EMBL" id="AVO25869.1"/>
    </source>
</evidence>
<accession>A0A2P1JZW6</accession>
<sequence length="104" mass="12460">MGVTRAARPQCDDHLKQWPEGTHLHFERCDDGRVFMWMYGCRYKLQTADMRRIDPDWMYQDVLRAFVDDTMHEFTFRAVRAPVPPPPPPPRRRWSTTMGLRKPK</sequence>
<organism evidence="2 3">
    <name type="scientific">Mycobacterium phage Paola</name>
    <dbReference type="NCBI Taxonomy" id="2094139"/>
    <lineage>
        <taxon>Viruses</taxon>
        <taxon>Duplodnaviria</taxon>
        <taxon>Heunggongvirae</taxon>
        <taxon>Uroviricota</taxon>
        <taxon>Caudoviricetes</taxon>
        <taxon>Weiservirinae</taxon>
        <taxon>Kratiovirus</taxon>
        <taxon>Kratiovirus paola</taxon>
    </lineage>
</organism>
<name>A0A2P1JZW6_9CAUD</name>
<keyword evidence="3" id="KW-1185">Reference proteome</keyword>
<feature type="region of interest" description="Disordered" evidence="1">
    <location>
        <begin position="82"/>
        <end position="104"/>
    </location>
</feature>
<evidence type="ECO:0000313" key="3">
    <source>
        <dbReference type="Proteomes" id="UP000240226"/>
    </source>
</evidence>
<dbReference type="GeneID" id="60322308"/>
<dbReference type="EMBL" id="MG962374">
    <property type="protein sequence ID" value="AVO25869.1"/>
    <property type="molecule type" value="Genomic_DNA"/>
</dbReference>
<proteinExistence type="predicted"/>
<dbReference type="RefSeq" id="YP_009950889.1">
    <property type="nucleotide sequence ID" value="NC_051595.1"/>
</dbReference>
<dbReference type="Proteomes" id="UP000240226">
    <property type="component" value="Segment"/>
</dbReference>
<dbReference type="KEGG" id="vg:60322308"/>